<evidence type="ECO:0000259" key="1">
    <source>
        <dbReference type="Pfam" id="PF07866"/>
    </source>
</evidence>
<dbReference type="AlphaFoldDB" id="A0A432WF74"/>
<evidence type="ECO:0000313" key="3">
    <source>
        <dbReference type="Proteomes" id="UP000287823"/>
    </source>
</evidence>
<feature type="domain" description="DUF1653" evidence="1">
    <location>
        <begin position="7"/>
        <end position="67"/>
    </location>
</feature>
<evidence type="ECO:0000313" key="2">
    <source>
        <dbReference type="EMBL" id="RUO32452.1"/>
    </source>
</evidence>
<dbReference type="RefSeq" id="WP_126799230.1">
    <property type="nucleotide sequence ID" value="NZ_PIPO01000004.1"/>
</dbReference>
<name>A0A432WF74_9GAMM</name>
<dbReference type="Gene3D" id="2.30.30.320">
    <property type="entry name" value="DUF1653-like domain"/>
    <property type="match status" value="1"/>
</dbReference>
<dbReference type="InterPro" id="IPR037135">
    <property type="entry name" value="DUF1653-like_dom_sf"/>
</dbReference>
<gene>
    <name evidence="2" type="ORF">CWE14_09905</name>
</gene>
<dbReference type="EMBL" id="PIPO01000004">
    <property type="protein sequence ID" value="RUO32452.1"/>
    <property type="molecule type" value="Genomic_DNA"/>
</dbReference>
<sequence>MKTIKAGTYRHYKGPLYEVIDTVRHSETNEWLVLYRPQYGERKLWVRPYDMFVETVEVDGQSVARFAWVSE</sequence>
<keyword evidence="3" id="KW-1185">Reference proteome</keyword>
<reference evidence="2 3" key="1">
    <citation type="journal article" date="2011" name="Front. Microbiol.">
        <title>Genomic signatures of strain selection and enhancement in Bacillus atrophaeus var. globigii, a historical biowarfare simulant.</title>
        <authorList>
            <person name="Gibbons H.S."/>
            <person name="Broomall S.M."/>
            <person name="McNew L.A."/>
            <person name="Daligault H."/>
            <person name="Chapman C."/>
            <person name="Bruce D."/>
            <person name="Karavis M."/>
            <person name="Krepps M."/>
            <person name="McGregor P.A."/>
            <person name="Hong C."/>
            <person name="Park K.H."/>
            <person name="Akmal A."/>
            <person name="Feldman A."/>
            <person name="Lin J.S."/>
            <person name="Chang W.E."/>
            <person name="Higgs B.W."/>
            <person name="Demirev P."/>
            <person name="Lindquist J."/>
            <person name="Liem A."/>
            <person name="Fochler E."/>
            <person name="Read T.D."/>
            <person name="Tapia R."/>
            <person name="Johnson S."/>
            <person name="Bishop-Lilly K.A."/>
            <person name="Detter C."/>
            <person name="Han C."/>
            <person name="Sozhamannan S."/>
            <person name="Rosenzweig C.N."/>
            <person name="Skowronski E.W."/>
        </authorList>
    </citation>
    <scope>NUCLEOTIDE SEQUENCE [LARGE SCALE GENOMIC DNA]</scope>
    <source>
        <strain evidence="2 3">Y4G10-17</strain>
    </source>
</reference>
<organism evidence="2 3">
    <name type="scientific">Aliidiomarina soli</name>
    <dbReference type="NCBI Taxonomy" id="1928574"/>
    <lineage>
        <taxon>Bacteria</taxon>
        <taxon>Pseudomonadati</taxon>
        <taxon>Pseudomonadota</taxon>
        <taxon>Gammaproteobacteria</taxon>
        <taxon>Alteromonadales</taxon>
        <taxon>Idiomarinaceae</taxon>
        <taxon>Aliidiomarina</taxon>
    </lineage>
</organism>
<dbReference type="Proteomes" id="UP000287823">
    <property type="component" value="Unassembled WGS sequence"/>
</dbReference>
<protein>
    <submittedName>
        <fullName evidence="2">DUF1653 domain-containing protein</fullName>
    </submittedName>
</protein>
<accession>A0A432WF74</accession>
<dbReference type="Pfam" id="PF07866">
    <property type="entry name" value="DUF1653"/>
    <property type="match status" value="1"/>
</dbReference>
<comment type="caution">
    <text evidence="2">The sequence shown here is derived from an EMBL/GenBank/DDBJ whole genome shotgun (WGS) entry which is preliminary data.</text>
</comment>
<proteinExistence type="predicted"/>
<dbReference type="InterPro" id="IPR023387">
    <property type="entry name" value="DUF1653-like_dom"/>
</dbReference>